<dbReference type="GO" id="GO:0008278">
    <property type="term" value="C:cohesin complex"/>
    <property type="evidence" value="ECO:0007669"/>
    <property type="project" value="InterPro"/>
</dbReference>
<dbReference type="GO" id="GO:1990414">
    <property type="term" value="P:replication-born double-strand break repair via sister chromatid exchange"/>
    <property type="evidence" value="ECO:0007669"/>
    <property type="project" value="TreeGrafter"/>
</dbReference>
<feature type="domain" description="Rad21/Rec8-like protein N-terminal" evidence="3">
    <location>
        <begin position="3"/>
        <end position="101"/>
    </location>
</feature>
<dbReference type="InParanoid" id="A0A6P7IUX6"/>
<proteinExistence type="predicted"/>
<evidence type="ECO:0000313" key="4">
    <source>
        <dbReference type="Proteomes" id="UP000515145"/>
    </source>
</evidence>
<dbReference type="InterPro" id="IPR039781">
    <property type="entry name" value="Rad21/Rec8-like"/>
</dbReference>
<dbReference type="RefSeq" id="XP_028265204.1">
    <property type="nucleotide sequence ID" value="XM_028409403.1"/>
</dbReference>
<dbReference type="GO" id="GO:0003682">
    <property type="term" value="F:chromatin binding"/>
    <property type="evidence" value="ECO:0007669"/>
    <property type="project" value="TreeGrafter"/>
</dbReference>
<dbReference type="Proteomes" id="UP000515145">
    <property type="component" value="Chromosome 7"/>
</dbReference>
<accession>A0A6P7IUX6</accession>
<sequence>MVFYMQFFTSKRGPLAKIWLAAHWESKLTKAHVFECNLEATIRHIISPKTVFGLRTSGHLLLGVVRIYCRKAKYLLADCSDALLKIKVAFRPGQIDLPAEGLEASVKAITLAEDFTSFDLQMPDFIDIDAVDHFSLNQSRTEDITLKEDVGNDILSLGVIGEESQSHSNALLDENFCYGDTFGDEDQEVDLLEFLTNSSDAALTNVPEELNNENLDSFTLNYKQDLPDASSKKPMDVETSTLNETTLLDNEERGYALEPVTITANSEKKKGKRKRKLLVDQAKQLSNESIKEQLSDYSDVVAAMDLAPPTVQLMQWKENGGAHKLLLQPCSTVVAPEIKEIFAETIFKVKSHNACEEVEEMRQGGSEVQRDLTILGTDVSVDSSIYPETMHISELTALDNTADEQHKDYSQLLQDENRSEFTHPELPSEDSMFVHPSILDTQSASLCSQSVMNSQSSEEKRMTRRAQKLLDALKVSQSSSDPTFSLEALCEGSTRSQAASMFFCLLLLKK</sequence>
<reference evidence="5" key="1">
    <citation type="submission" date="2025-08" db="UniProtKB">
        <authorList>
            <consortium name="RefSeq"/>
        </authorList>
    </citation>
    <scope>IDENTIFICATION</scope>
</reference>
<gene>
    <name evidence="5" type="primary">rad21l1</name>
</gene>
<dbReference type="FunCoup" id="A0A6P7IUX6">
    <property type="interactions" value="318"/>
</dbReference>
<keyword evidence="2" id="KW-0539">Nucleus</keyword>
<protein>
    <submittedName>
        <fullName evidence="5">Double-strand-break repair protein rad21-like protein 1</fullName>
    </submittedName>
</protein>
<dbReference type="Pfam" id="PF04825">
    <property type="entry name" value="Rad21_Rec8_N"/>
    <property type="match status" value="1"/>
</dbReference>
<dbReference type="AlphaFoldDB" id="A0A6P7IUX6"/>
<feature type="non-terminal residue" evidence="5">
    <location>
        <position position="510"/>
    </location>
</feature>
<dbReference type="GO" id="GO:0005634">
    <property type="term" value="C:nucleus"/>
    <property type="evidence" value="ECO:0007669"/>
    <property type="project" value="UniProtKB-SubCell"/>
</dbReference>
<dbReference type="InterPro" id="IPR006910">
    <property type="entry name" value="Rad21_Rec8_N"/>
</dbReference>
<comment type="subcellular location">
    <subcellularLocation>
        <location evidence="1">Nucleus</location>
    </subcellularLocation>
</comment>
<evidence type="ECO:0000256" key="2">
    <source>
        <dbReference type="ARBA" id="ARBA00023242"/>
    </source>
</evidence>
<name>A0A6P7IUX6_9TELE</name>
<dbReference type="PANTHER" id="PTHR12585">
    <property type="entry name" value="SCC1 / RAD21 FAMILY MEMBER"/>
    <property type="match status" value="1"/>
</dbReference>
<dbReference type="PANTHER" id="PTHR12585:SF54">
    <property type="entry name" value="RAD21 COHESIN COMPLEX COMPONENT LIKE 1 ISOFORM X1"/>
    <property type="match status" value="1"/>
</dbReference>
<dbReference type="OrthoDB" id="10071381at2759"/>
<organism evidence="4 5">
    <name type="scientific">Parambassis ranga</name>
    <name type="common">Indian glassy fish</name>
    <dbReference type="NCBI Taxonomy" id="210632"/>
    <lineage>
        <taxon>Eukaryota</taxon>
        <taxon>Metazoa</taxon>
        <taxon>Chordata</taxon>
        <taxon>Craniata</taxon>
        <taxon>Vertebrata</taxon>
        <taxon>Euteleostomi</taxon>
        <taxon>Actinopterygii</taxon>
        <taxon>Neopterygii</taxon>
        <taxon>Teleostei</taxon>
        <taxon>Neoteleostei</taxon>
        <taxon>Acanthomorphata</taxon>
        <taxon>Ovalentaria</taxon>
        <taxon>Ambassidae</taxon>
        <taxon>Parambassis</taxon>
    </lineage>
</organism>
<dbReference type="CTD" id="642636"/>
<evidence type="ECO:0000256" key="1">
    <source>
        <dbReference type="ARBA" id="ARBA00004123"/>
    </source>
</evidence>
<evidence type="ECO:0000259" key="3">
    <source>
        <dbReference type="Pfam" id="PF04825"/>
    </source>
</evidence>
<dbReference type="GO" id="GO:0007062">
    <property type="term" value="P:sister chromatid cohesion"/>
    <property type="evidence" value="ECO:0007669"/>
    <property type="project" value="InterPro"/>
</dbReference>
<keyword evidence="4" id="KW-1185">Reference proteome</keyword>
<dbReference type="InterPro" id="IPR049589">
    <property type="entry name" value="NXP1_M-like"/>
</dbReference>
<dbReference type="GeneID" id="114438208"/>
<evidence type="ECO:0000313" key="5">
    <source>
        <dbReference type="RefSeq" id="XP_028265204.1"/>
    </source>
</evidence>
<dbReference type="CDD" id="cd21792">
    <property type="entry name" value="Rad21_Rec8_M_NXP1-like"/>
    <property type="match status" value="1"/>
</dbReference>